<dbReference type="GO" id="GO:0010629">
    <property type="term" value="P:negative regulation of gene expression"/>
    <property type="evidence" value="ECO:0007669"/>
    <property type="project" value="TreeGrafter"/>
</dbReference>
<dbReference type="Gene3D" id="3.30.70.330">
    <property type="match status" value="1"/>
</dbReference>
<feature type="domain" description="Macro" evidence="9">
    <location>
        <begin position="616"/>
        <end position="803"/>
    </location>
</feature>
<dbReference type="Ensembl" id="ENSCMIT00000036582.1">
    <property type="protein sequence ID" value="ENSCMIP00000036052.1"/>
    <property type="gene ID" value="ENSCMIG00000015233.1"/>
</dbReference>
<dbReference type="InterPro" id="IPR012677">
    <property type="entry name" value="Nucleotide-bd_a/b_plait_sf"/>
</dbReference>
<evidence type="ECO:0000259" key="8">
    <source>
        <dbReference type="PROSITE" id="PS51059"/>
    </source>
</evidence>
<comment type="subcellular location">
    <subcellularLocation>
        <location evidence="1">Nucleus</location>
    </subcellularLocation>
</comment>
<keyword evidence="2 7" id="KW-0328">Glycosyltransferase</keyword>
<dbReference type="InterPro" id="IPR057044">
    <property type="entry name" value="PARP14_KH_1"/>
</dbReference>
<keyword evidence="11" id="KW-1185">Reference proteome</keyword>
<dbReference type="GO" id="GO:0070212">
    <property type="term" value="P:protein poly-ADP-ribosylation"/>
    <property type="evidence" value="ECO:0007669"/>
    <property type="project" value="TreeGrafter"/>
</dbReference>
<dbReference type="Pfam" id="PF23084">
    <property type="entry name" value="KH_PARP14_1"/>
    <property type="match status" value="1"/>
</dbReference>
<dbReference type="GO" id="GO:0005634">
    <property type="term" value="C:nucleus"/>
    <property type="evidence" value="ECO:0007669"/>
    <property type="project" value="UniProtKB-SubCell"/>
</dbReference>
<dbReference type="SMART" id="SM00506">
    <property type="entry name" value="A1pp"/>
    <property type="match status" value="3"/>
</dbReference>
<dbReference type="SUPFAM" id="SSF117839">
    <property type="entry name" value="WWE domain"/>
    <property type="match status" value="1"/>
</dbReference>
<dbReference type="Pfam" id="PF23254">
    <property type="entry name" value="KH_PARP14_8"/>
    <property type="match status" value="1"/>
</dbReference>
<dbReference type="GO" id="GO:0003714">
    <property type="term" value="F:transcription corepressor activity"/>
    <property type="evidence" value="ECO:0007669"/>
    <property type="project" value="TreeGrafter"/>
</dbReference>
<dbReference type="InterPro" id="IPR037197">
    <property type="entry name" value="WWE_dom_sf"/>
</dbReference>
<dbReference type="Pfam" id="PF01661">
    <property type="entry name" value="Macro"/>
    <property type="match status" value="2"/>
</dbReference>
<dbReference type="InterPro" id="IPR057049">
    <property type="entry name" value="PARP14_KH_8"/>
</dbReference>
<dbReference type="SUPFAM" id="SSF52949">
    <property type="entry name" value="Macro domain-like"/>
    <property type="match status" value="3"/>
</dbReference>
<dbReference type="CDD" id="cd02907">
    <property type="entry name" value="Macro_Af1521_BAL-like"/>
    <property type="match status" value="1"/>
</dbReference>
<dbReference type="Pfam" id="PF23253">
    <property type="entry name" value="KH_PARP14_6"/>
    <property type="match status" value="1"/>
</dbReference>
<dbReference type="Proteomes" id="UP000314986">
    <property type="component" value="Unassembled WGS sequence"/>
</dbReference>
<reference evidence="10" key="5">
    <citation type="submission" date="2025-09" db="UniProtKB">
        <authorList>
            <consortium name="Ensembl"/>
        </authorList>
    </citation>
    <scope>IDENTIFICATION</scope>
</reference>
<dbReference type="InterPro" id="IPR052056">
    <property type="entry name" value="Mono-ARTD/PARP"/>
</dbReference>
<dbReference type="GeneTree" id="ENSGT00940000154311"/>
<dbReference type="Gene3D" id="3.40.220.10">
    <property type="entry name" value="Leucine Aminopeptidase, subunit E, domain 1"/>
    <property type="match status" value="3"/>
</dbReference>
<dbReference type="InterPro" id="IPR054596">
    <property type="entry name" value="PARP14_WWE"/>
</dbReference>
<dbReference type="PANTHER" id="PTHR14453">
    <property type="entry name" value="PARP/ZINC FINGER CCCH TYPE DOMAIN CONTAINING PROTEIN"/>
    <property type="match status" value="1"/>
</dbReference>
<dbReference type="PROSITE" id="PS51154">
    <property type="entry name" value="MACRO"/>
    <property type="match status" value="3"/>
</dbReference>
<dbReference type="GO" id="GO:1990404">
    <property type="term" value="F:NAD+-protein mono-ADP-ribosyltransferase activity"/>
    <property type="evidence" value="ECO:0007669"/>
    <property type="project" value="TreeGrafter"/>
</dbReference>
<evidence type="ECO:0000256" key="4">
    <source>
        <dbReference type="ARBA" id="ARBA00023027"/>
    </source>
</evidence>
<dbReference type="InterPro" id="IPR043472">
    <property type="entry name" value="Macro_dom-like"/>
</dbReference>
<evidence type="ECO:0000313" key="10">
    <source>
        <dbReference type="Ensembl" id="ENSCMIP00000036052.1"/>
    </source>
</evidence>
<evidence type="ECO:0000256" key="1">
    <source>
        <dbReference type="ARBA" id="ARBA00004123"/>
    </source>
</evidence>
<name>A0A4W3J254_CALMI</name>
<feature type="domain" description="Macro" evidence="9">
    <location>
        <begin position="1040"/>
        <end position="1224"/>
    </location>
</feature>
<gene>
    <name evidence="10" type="primary">LOC103188935</name>
</gene>
<dbReference type="Pfam" id="PF23252">
    <property type="entry name" value="KH_PARP14_5"/>
    <property type="match status" value="1"/>
</dbReference>
<evidence type="ECO:0000256" key="7">
    <source>
        <dbReference type="RuleBase" id="RU362114"/>
    </source>
</evidence>
<feature type="domain" description="Macro" evidence="9">
    <location>
        <begin position="827"/>
        <end position="999"/>
    </location>
</feature>
<dbReference type="EC" id="2.4.2.-" evidence="7"/>
<reference evidence="10" key="4">
    <citation type="submission" date="2025-08" db="UniProtKB">
        <authorList>
            <consortium name="Ensembl"/>
        </authorList>
    </citation>
    <scope>IDENTIFICATION</scope>
</reference>
<dbReference type="GO" id="GO:0005737">
    <property type="term" value="C:cytoplasm"/>
    <property type="evidence" value="ECO:0007669"/>
    <property type="project" value="TreeGrafter"/>
</dbReference>
<dbReference type="Pfam" id="PF23251">
    <property type="entry name" value="KH_PARP14_4"/>
    <property type="match status" value="1"/>
</dbReference>
<dbReference type="Gene3D" id="3.90.228.10">
    <property type="match status" value="1"/>
</dbReference>
<evidence type="ECO:0000313" key="11">
    <source>
        <dbReference type="Proteomes" id="UP000314986"/>
    </source>
</evidence>
<dbReference type="InterPro" id="IPR012317">
    <property type="entry name" value="Poly(ADP-ribose)pol_cat_dom"/>
</dbReference>
<dbReference type="PANTHER" id="PTHR14453:SF89">
    <property type="entry name" value="PROTEIN MONO-ADP-RIBOSYLTRANSFERASE PARP14"/>
    <property type="match status" value="1"/>
</dbReference>
<evidence type="ECO:0000256" key="2">
    <source>
        <dbReference type="ARBA" id="ARBA00022676"/>
    </source>
</evidence>
<reference evidence="11" key="1">
    <citation type="journal article" date="2006" name="Science">
        <title>Ancient noncoding elements conserved in the human genome.</title>
        <authorList>
            <person name="Venkatesh B."/>
            <person name="Kirkness E.F."/>
            <person name="Loh Y.H."/>
            <person name="Halpern A.L."/>
            <person name="Lee A.P."/>
            <person name="Johnson J."/>
            <person name="Dandona N."/>
            <person name="Viswanathan L.D."/>
            <person name="Tay A."/>
            <person name="Venter J.C."/>
            <person name="Strausberg R.L."/>
            <person name="Brenner S."/>
        </authorList>
    </citation>
    <scope>NUCLEOTIDE SEQUENCE [LARGE SCALE GENOMIC DNA]</scope>
</reference>
<dbReference type="Pfam" id="PF22005">
    <property type="entry name" value="WWE_1"/>
    <property type="match status" value="1"/>
</dbReference>
<accession>A0A4W3J254</accession>
<dbReference type="InterPro" id="IPR057047">
    <property type="entry name" value="PARP14_KH_5"/>
</dbReference>
<dbReference type="InterPro" id="IPR057046">
    <property type="entry name" value="PARP14_KH_4"/>
</dbReference>
<evidence type="ECO:0000256" key="5">
    <source>
        <dbReference type="ARBA" id="ARBA00023242"/>
    </source>
</evidence>
<dbReference type="CDD" id="cd01439">
    <property type="entry name" value="TCCD_inducible_PARP_like"/>
    <property type="match status" value="1"/>
</dbReference>
<dbReference type="Pfam" id="PF23249">
    <property type="entry name" value="KH_PARP14_3"/>
    <property type="match status" value="1"/>
</dbReference>
<dbReference type="InterPro" id="IPR057045">
    <property type="entry name" value="PARP14_KH_3"/>
</dbReference>
<reference evidence="11" key="2">
    <citation type="journal article" date="2007" name="PLoS Biol.">
        <title>Survey sequencing and comparative analysis of the elephant shark (Callorhinchus milii) genome.</title>
        <authorList>
            <person name="Venkatesh B."/>
            <person name="Kirkness E.F."/>
            <person name="Loh Y.H."/>
            <person name="Halpern A.L."/>
            <person name="Lee A.P."/>
            <person name="Johnson J."/>
            <person name="Dandona N."/>
            <person name="Viswanathan L.D."/>
            <person name="Tay A."/>
            <person name="Venter J.C."/>
            <person name="Strausberg R.L."/>
            <person name="Brenner S."/>
        </authorList>
    </citation>
    <scope>NUCLEOTIDE SEQUENCE [LARGE SCALE GENOMIC DNA]</scope>
</reference>
<dbReference type="Pfam" id="PF00644">
    <property type="entry name" value="PARP"/>
    <property type="match status" value="1"/>
</dbReference>
<dbReference type="InterPro" id="IPR057043">
    <property type="entry name" value="PARP14_KH_2"/>
</dbReference>
<dbReference type="Gene3D" id="3.30.720.50">
    <property type="match status" value="1"/>
</dbReference>
<dbReference type="InterPro" id="IPR057048">
    <property type="entry name" value="PARP14_KH_6"/>
</dbReference>
<dbReference type="GO" id="GO:0003950">
    <property type="term" value="F:NAD+ poly-ADP-ribosyltransferase activity"/>
    <property type="evidence" value="ECO:0007669"/>
    <property type="project" value="UniProtKB-UniRule"/>
</dbReference>
<dbReference type="Pfam" id="PF23245">
    <property type="entry name" value="RRM_PARP14_2"/>
    <property type="match status" value="1"/>
</dbReference>
<protein>
    <recommendedName>
        <fullName evidence="7">Poly [ADP-ribose] polymerase</fullName>
        <shortName evidence="7">PARP</shortName>
        <ecNumber evidence="7">2.4.2.-</ecNumber>
    </recommendedName>
</protein>
<dbReference type="InterPro" id="IPR057050">
    <property type="entry name" value="RRM_PARP14_2"/>
</dbReference>
<dbReference type="Pfam" id="PF23248">
    <property type="entry name" value="KH_PARP14_2"/>
    <property type="match status" value="1"/>
</dbReference>
<evidence type="ECO:0000259" key="9">
    <source>
        <dbReference type="PROSITE" id="PS51154"/>
    </source>
</evidence>
<reference evidence="11" key="3">
    <citation type="journal article" date="2014" name="Nature">
        <title>Elephant shark genome provides unique insights into gnathostome evolution.</title>
        <authorList>
            <consortium name="International Elephant Shark Genome Sequencing Consortium"/>
            <person name="Venkatesh B."/>
            <person name="Lee A.P."/>
            <person name="Ravi V."/>
            <person name="Maurya A.K."/>
            <person name="Lian M.M."/>
            <person name="Swann J.B."/>
            <person name="Ohta Y."/>
            <person name="Flajnik M.F."/>
            <person name="Sutoh Y."/>
            <person name="Kasahara M."/>
            <person name="Hoon S."/>
            <person name="Gangu V."/>
            <person name="Roy S.W."/>
            <person name="Irimia M."/>
            <person name="Korzh V."/>
            <person name="Kondrychyn I."/>
            <person name="Lim Z.W."/>
            <person name="Tay B.H."/>
            <person name="Tohari S."/>
            <person name="Kong K.W."/>
            <person name="Ho S."/>
            <person name="Lorente-Galdos B."/>
            <person name="Quilez J."/>
            <person name="Marques-Bonet T."/>
            <person name="Raney B.J."/>
            <person name="Ingham P.W."/>
            <person name="Tay A."/>
            <person name="Hillier L.W."/>
            <person name="Minx P."/>
            <person name="Boehm T."/>
            <person name="Wilson R.K."/>
            <person name="Brenner S."/>
            <person name="Warren W.C."/>
        </authorList>
    </citation>
    <scope>NUCLEOTIDE SEQUENCE [LARGE SCALE GENOMIC DNA]</scope>
</reference>
<proteinExistence type="inferred from homology"/>
<organism evidence="10 11">
    <name type="scientific">Callorhinchus milii</name>
    <name type="common">Ghost shark</name>
    <dbReference type="NCBI Taxonomy" id="7868"/>
    <lineage>
        <taxon>Eukaryota</taxon>
        <taxon>Metazoa</taxon>
        <taxon>Chordata</taxon>
        <taxon>Craniata</taxon>
        <taxon>Vertebrata</taxon>
        <taxon>Chondrichthyes</taxon>
        <taxon>Holocephali</taxon>
        <taxon>Chimaeriformes</taxon>
        <taxon>Callorhinchidae</taxon>
        <taxon>Callorhinchus</taxon>
    </lineage>
</organism>
<keyword evidence="5" id="KW-0539">Nucleus</keyword>
<dbReference type="InterPro" id="IPR002589">
    <property type="entry name" value="Macro_dom"/>
</dbReference>
<sequence>LSENVTTDLLILFVENNSRLSEGEGDFTLEMLSDIDAAVVIFKKTIGKIQKKIVAKHLEITRSILVENLSPAVSDELLKLYFEKPIYGGAVVNDIVLEDSSAIISFQNDHVVDKKPILVYPYYKSLASALYGNKGPVVKMPDAFPVTVNPYILNFLRDKRYIGEINDKMSKCYCDVVWPDLGKPNIIKLLPSFSKVVKGLTKLTKVWKKEALDTITSILLKYTFAENNISLPVWKAVQPEIDQLSNQNVSVVLDMPLGKVILVGEYNPVNELKQQMRNIIEIAFRKQERENQSISQTIDLSPAMYTFLQHNDLQENLSIRFADLWMNYDATTGSLILCGLQHEVHGGKSYVLQELINLKQKQIEMDNLLICFLQMVKNNESCHRIFTSLGINAVYEIKDNGLVLYGKENNILFEAERSLETIFNIKQIVVENRDLIAKREWKQLLKELDKKLNYSQKIFEIEEMPFGTGVRIAIFGFSDAVNQVFEHLDDFVNKNAFIKKFIEVESSAMLGFLVHFQKITSLPHTEKKDVKIEVNENQMNIKLSGPREHVCDVEDFIRKEISLLSFSVLNLTEPGIKIYFKEEKDILAASVMQKFHCVIKSQEKHFLKSDNKESSQLCYQVQLPDGPLVAVLRGDLCGHHVDVIVNAANENLQHIGGLAGAVLKAAGPMLQTTCDYIIKTQGILKPGDAVITDAGNLPCSSVIHTVGPRWGSNNKETSVKSLKRAVKESLRLAEMYNLRSIAIPAISSGIFGFPLKLCAEIIVQSIKEFWKDSKGRLSLQKIDLLNNDRKTVEAVLDAVQREFDVYIKTPSMGQSKTELRVQETGNVNQEKALTKKDPNVQIVTSCIQNMKVSYLCHIDITDVIVTSVGPDLCLKKGAISFAIYNKAGPMLQQLLMKEANGNVPEGDIIITKGCNLNCDVVFHVIVPKWDKGTGNASEILKHIISSCLQNAEALQLKSISFPAIGTGLLGFPKSHVANIMFEEVSKFTSVYHPKFLQDIYFVLHPNDEQTIAVSIFFLGNIVKISLKTHLITNFSTVIKNVSSSEMKVGEILLQVVLGDITKETTDIIVNSTASFEMKTETAVSIKAVDNSNNFNGCISNVKSIVLKYLFTFKGTNRQEIITKGGSLLCKNTIHLIAQEEPEKTKSGVVKALHICETNRIPSITFSTIGTGQIGINPSLFADAMIQGVAEFANQEQVIFLSVVRIVISNPQTFDDFRKSMQKREGTRLTESESIFTKTKSKYRLTSFIFGNKIKENKRKRELIILADLIEPAIIHICGESEQEVKNAESWLKELALNQLDGQVITNDLLYGFGKREHEELRCLQKQLQVKIEFEYKQSVVEIRVCGLKRNVSSAGFKIHQMMEDVRKEQERINDEELISHMVQWQFKDGNQFMPFDNATNFKLENAFIMKENSVVIEIHSKTESIPKRKPFSNCNTISDKNIPNHWEDMNGLQFKEVELSRSSQEYVDVTTSFLKTSAHYTIVKIKRIQNLSLWKKYLLEKKTISEKNALGNKNERILFHKPTRQSVEMISTRGFDRNFTELPGMDSIYGKGSYFCTEGASSIHDTYSSIKANRAIHRLKYMFRARVITGEFCQGVNNMIVPPVKNTSYPTDLYDSVVDNPLVPSLFVIFKDIQAYPEYFIEYY</sequence>
<keyword evidence="3 7" id="KW-0808">Transferase</keyword>
<dbReference type="Pfam" id="PF23085">
    <property type="entry name" value="RRM_PARP14_3"/>
    <property type="match status" value="1"/>
</dbReference>
<evidence type="ECO:0000256" key="6">
    <source>
        <dbReference type="ARBA" id="ARBA00024347"/>
    </source>
</evidence>
<comment type="similarity">
    <text evidence="6">Belongs to the ARTD/PARP family.</text>
</comment>
<dbReference type="SUPFAM" id="SSF56399">
    <property type="entry name" value="ADP-ribosylation"/>
    <property type="match status" value="1"/>
</dbReference>
<keyword evidence="4 7" id="KW-0520">NAD</keyword>
<feature type="domain" description="PARP catalytic" evidence="8">
    <location>
        <begin position="1442"/>
        <end position="1644"/>
    </location>
</feature>
<dbReference type="PROSITE" id="PS51059">
    <property type="entry name" value="PARP_CATALYTIC"/>
    <property type="match status" value="1"/>
</dbReference>
<evidence type="ECO:0000256" key="3">
    <source>
        <dbReference type="ARBA" id="ARBA00022679"/>
    </source>
</evidence>